<evidence type="ECO:0000313" key="3">
    <source>
        <dbReference type="Proteomes" id="UP000184600"/>
    </source>
</evidence>
<organism evidence="2 3">
    <name type="scientific">Vibrio quintilis</name>
    <dbReference type="NCBI Taxonomy" id="1117707"/>
    <lineage>
        <taxon>Bacteria</taxon>
        <taxon>Pseudomonadati</taxon>
        <taxon>Pseudomonadota</taxon>
        <taxon>Gammaproteobacteria</taxon>
        <taxon>Vibrionales</taxon>
        <taxon>Vibrionaceae</taxon>
        <taxon>Vibrio</taxon>
    </lineage>
</organism>
<dbReference type="EMBL" id="FRFG01000026">
    <property type="protein sequence ID" value="SHO56566.1"/>
    <property type="molecule type" value="Genomic_DNA"/>
</dbReference>
<evidence type="ECO:0000313" key="2">
    <source>
        <dbReference type="EMBL" id="SHO56566.1"/>
    </source>
</evidence>
<dbReference type="InterPro" id="IPR000305">
    <property type="entry name" value="GIY-YIG_endonuc"/>
</dbReference>
<proteinExistence type="predicted"/>
<feature type="domain" description="GIY-YIG" evidence="1">
    <location>
        <begin position="50"/>
        <end position="128"/>
    </location>
</feature>
<accession>A0A1M7YVQ3</accession>
<dbReference type="Pfam" id="PF14267">
    <property type="entry name" value="DUF4357"/>
    <property type="match status" value="1"/>
</dbReference>
<name>A0A1M7YVQ3_9VIBR</name>
<dbReference type="InterPro" id="IPR025579">
    <property type="entry name" value="DUF4357"/>
</dbReference>
<dbReference type="PROSITE" id="PS51257">
    <property type="entry name" value="PROKAR_LIPOPROTEIN"/>
    <property type="match status" value="1"/>
</dbReference>
<dbReference type="RefSeq" id="WP_073582648.1">
    <property type="nucleotide sequence ID" value="NZ_FRFG01000026.1"/>
</dbReference>
<reference evidence="3" key="1">
    <citation type="submission" date="2016-12" db="EMBL/GenBank/DDBJ databases">
        <authorList>
            <person name="Rodrigo-Torres L."/>
            <person name="Arahal R.D."/>
            <person name="Lucena T."/>
        </authorList>
    </citation>
    <scope>NUCLEOTIDE SEQUENCE [LARGE SCALE GENOMIC DNA]</scope>
</reference>
<dbReference type="CDD" id="cd10447">
    <property type="entry name" value="GIY-YIG_unchar_2"/>
    <property type="match status" value="1"/>
</dbReference>
<dbReference type="PROSITE" id="PS50164">
    <property type="entry name" value="GIY_YIG"/>
    <property type="match status" value="1"/>
</dbReference>
<gene>
    <name evidence="2" type="ORF">VQ7734_02335</name>
</gene>
<dbReference type="Proteomes" id="UP000184600">
    <property type="component" value="Unassembled WGS sequence"/>
</dbReference>
<keyword evidence="3" id="KW-1185">Reference proteome</keyword>
<protein>
    <submittedName>
        <fullName evidence="2">GIY-YIG catalytic domain protein</fullName>
    </submittedName>
</protein>
<dbReference type="STRING" id="1117707.VQ7734_02335"/>
<dbReference type="AlphaFoldDB" id="A0A1M7YVQ3"/>
<evidence type="ECO:0000259" key="1">
    <source>
        <dbReference type="PROSITE" id="PS50164"/>
    </source>
</evidence>
<dbReference type="OrthoDB" id="2656488at2"/>
<sequence length="294" mass="32594">MANIGKSMRIFFADGSPAGLRQVEVGNWSGLALACPRTRFSELVDWPESQRPGVYFLLEKASGEEGNQVYIGESENILKRLASHDRDREFWNEVIIFTSKDENLTKSHIKYLEARLIELTQSAARYTLENGNNATKSCLPRADRSDMEGYIDFIQLVLGSLGHKLLEPISKISVETKNDVDSVSQYELSFEVNKLTATGRMVDDGFLLLKGSLVVEKSSQSMPGKVRHIKQTWIENGTLKSEGNGYLLTQDKLLSSSSYAASFVAGSSRSGPQSWKTSAGENLKDLEARLLGQS</sequence>